<evidence type="ECO:0000313" key="4">
    <source>
        <dbReference type="Proteomes" id="UP001257659"/>
    </source>
</evidence>
<dbReference type="Pfam" id="PF13568">
    <property type="entry name" value="OMP_b-brl_2"/>
    <property type="match status" value="1"/>
</dbReference>
<keyword evidence="1" id="KW-0732">Signal</keyword>
<gene>
    <name evidence="3" type="ORF">GGR31_001032</name>
</gene>
<keyword evidence="4" id="KW-1185">Reference proteome</keyword>
<comment type="caution">
    <text evidence="3">The sequence shown here is derived from an EMBL/GenBank/DDBJ whole genome shotgun (WGS) entry which is preliminary data.</text>
</comment>
<feature type="chain" id="PRO_5046943290" evidence="1">
    <location>
        <begin position="23"/>
        <end position="208"/>
    </location>
</feature>
<name>A0ABU1K468_9FLAO</name>
<dbReference type="RefSeq" id="WP_309727311.1">
    <property type="nucleotide sequence ID" value="NZ_JAVDQA010000002.1"/>
</dbReference>
<proteinExistence type="predicted"/>
<reference evidence="3 4" key="1">
    <citation type="submission" date="2023-07" db="EMBL/GenBank/DDBJ databases">
        <title>Genomic Encyclopedia of Type Strains, Phase IV (KMG-IV): sequencing the most valuable type-strain genomes for metagenomic binning, comparative biology and taxonomic classification.</title>
        <authorList>
            <person name="Goeker M."/>
        </authorList>
    </citation>
    <scope>NUCLEOTIDE SEQUENCE [LARGE SCALE GENOMIC DNA]</scope>
    <source>
        <strain evidence="3 4">DSM 102814</strain>
    </source>
</reference>
<evidence type="ECO:0000256" key="1">
    <source>
        <dbReference type="SAM" id="SignalP"/>
    </source>
</evidence>
<feature type="signal peptide" evidence="1">
    <location>
        <begin position="1"/>
        <end position="22"/>
    </location>
</feature>
<protein>
    <submittedName>
        <fullName evidence="3">Opacity protein-like surface antigen</fullName>
    </submittedName>
</protein>
<accession>A0ABU1K468</accession>
<organism evidence="3 4">
    <name type="scientific">Mesonia maritima</name>
    <dbReference type="NCBI Taxonomy" id="1793873"/>
    <lineage>
        <taxon>Bacteria</taxon>
        <taxon>Pseudomonadati</taxon>
        <taxon>Bacteroidota</taxon>
        <taxon>Flavobacteriia</taxon>
        <taxon>Flavobacteriales</taxon>
        <taxon>Flavobacteriaceae</taxon>
        <taxon>Mesonia</taxon>
    </lineage>
</organism>
<dbReference type="EMBL" id="JAVDQA010000002">
    <property type="protein sequence ID" value="MDR6300401.1"/>
    <property type="molecule type" value="Genomic_DNA"/>
</dbReference>
<dbReference type="Gene3D" id="2.40.160.20">
    <property type="match status" value="1"/>
</dbReference>
<dbReference type="InterPro" id="IPR025665">
    <property type="entry name" value="Beta-barrel_OMP_2"/>
</dbReference>
<feature type="domain" description="Outer membrane protein beta-barrel" evidence="2">
    <location>
        <begin position="20"/>
        <end position="184"/>
    </location>
</feature>
<evidence type="ECO:0000313" key="3">
    <source>
        <dbReference type="EMBL" id="MDR6300401.1"/>
    </source>
</evidence>
<dbReference type="Proteomes" id="UP001257659">
    <property type="component" value="Unassembled WGS sequence"/>
</dbReference>
<dbReference type="InterPro" id="IPR011250">
    <property type="entry name" value="OMP/PagP_B-barrel"/>
</dbReference>
<sequence>MKKLMLTAALAVLGLGSANAQADSDLVQVGVKGGINFSNLTGDDIGDTKSRTSFNAGFVAELPITERFSIQPEVLYSGQGFDIEQRDQENFLDNDDNIEAQLDYIQIPVLAKIYLFDGFNIQAGPQIGFLINEEIDNAPLDDSGDTDTDLAEDIDFSLATGVEYKFDNGFFIQARYNYGFTKVFKESDLFGDPDIHNSVFQAGIGFMF</sequence>
<dbReference type="SUPFAM" id="SSF56925">
    <property type="entry name" value="OMPA-like"/>
    <property type="match status" value="1"/>
</dbReference>
<evidence type="ECO:0000259" key="2">
    <source>
        <dbReference type="Pfam" id="PF13568"/>
    </source>
</evidence>